<organism evidence="1 2">
    <name type="scientific">Aspergillus calidoustus</name>
    <dbReference type="NCBI Taxonomy" id="454130"/>
    <lineage>
        <taxon>Eukaryota</taxon>
        <taxon>Fungi</taxon>
        <taxon>Dikarya</taxon>
        <taxon>Ascomycota</taxon>
        <taxon>Pezizomycotina</taxon>
        <taxon>Eurotiomycetes</taxon>
        <taxon>Eurotiomycetidae</taxon>
        <taxon>Eurotiales</taxon>
        <taxon>Aspergillaceae</taxon>
        <taxon>Aspergillus</taxon>
        <taxon>Aspergillus subgen. Nidulantes</taxon>
    </lineage>
</organism>
<dbReference type="AlphaFoldDB" id="A0A0U5FVK5"/>
<sequence>MDAGAATKVSIILKSRDDWRAWYDNIQSLAKARDVWEYINPDTKKEELPELPKKPEIPDIEALPESQWKMRMQLWTVKSNEYEKIKRGLAVVNEAIRGSISTLLIHHIYGKESVYDILKALKVQFAPSKHQQSRMILAKYEKARKTSIKDSNLEIWLATFEAAYLECLAADRPEVKDQHAVRHFLEAVSRHSPSWAERRFDDLQRDEEIELPEILAQFRGYTADIAVMKHQNPYQVPYHDQSVSAEQFTDFLIAHTL</sequence>
<evidence type="ECO:0000313" key="2">
    <source>
        <dbReference type="Proteomes" id="UP000054771"/>
    </source>
</evidence>
<evidence type="ECO:0000313" key="1">
    <source>
        <dbReference type="EMBL" id="CEL02104.1"/>
    </source>
</evidence>
<keyword evidence="2" id="KW-1185">Reference proteome</keyword>
<accession>A0A0U5FVK5</accession>
<dbReference type="OrthoDB" id="2663223at2759"/>
<dbReference type="EMBL" id="CDMC01000003">
    <property type="protein sequence ID" value="CEL02104.1"/>
    <property type="molecule type" value="Genomic_DNA"/>
</dbReference>
<dbReference type="OMA" id="CHTNRER"/>
<gene>
    <name evidence="1" type="ORF">ASPCAL03276</name>
</gene>
<dbReference type="Proteomes" id="UP000054771">
    <property type="component" value="Unassembled WGS sequence"/>
</dbReference>
<reference evidence="2" key="1">
    <citation type="journal article" date="2016" name="Genome Announc.">
        <title>Draft genome sequences of fungus Aspergillus calidoustus.</title>
        <authorList>
            <person name="Horn F."/>
            <person name="Linde J."/>
            <person name="Mattern D.J."/>
            <person name="Walther G."/>
            <person name="Guthke R."/>
            <person name="Scherlach K."/>
            <person name="Martin K."/>
            <person name="Brakhage A.A."/>
            <person name="Petzke L."/>
            <person name="Valiante V."/>
        </authorList>
    </citation>
    <scope>NUCLEOTIDE SEQUENCE [LARGE SCALE GENOMIC DNA]</scope>
    <source>
        <strain evidence="2">SF006504</strain>
    </source>
</reference>
<proteinExistence type="predicted"/>
<name>A0A0U5FVK5_ASPCI</name>
<dbReference type="STRING" id="454130.A0A0U5FVK5"/>
<protein>
    <submittedName>
        <fullName evidence="1">Uncharacterized protein</fullName>
    </submittedName>
</protein>